<dbReference type="EMBL" id="WOWK01000017">
    <property type="protein sequence ID" value="KAF0328435.1"/>
    <property type="molecule type" value="Genomic_DNA"/>
</dbReference>
<proteinExistence type="predicted"/>
<evidence type="ECO:0000313" key="1">
    <source>
        <dbReference type="EMBL" id="KAF0328435.1"/>
    </source>
</evidence>
<gene>
    <name evidence="1" type="ORF">GQ607_004231</name>
</gene>
<dbReference type="Proteomes" id="UP000434172">
    <property type="component" value="Unassembled WGS sequence"/>
</dbReference>
<evidence type="ECO:0000313" key="2">
    <source>
        <dbReference type="Proteomes" id="UP000434172"/>
    </source>
</evidence>
<sequence>METPRTTIRLRLRSARSGTRALRYCLRPCRQLRPSPNCPIITYRTQNRIDYRPR</sequence>
<organism evidence="1 2">
    <name type="scientific">Colletotrichum asianum</name>
    <dbReference type="NCBI Taxonomy" id="702518"/>
    <lineage>
        <taxon>Eukaryota</taxon>
        <taxon>Fungi</taxon>
        <taxon>Dikarya</taxon>
        <taxon>Ascomycota</taxon>
        <taxon>Pezizomycotina</taxon>
        <taxon>Sordariomycetes</taxon>
        <taxon>Hypocreomycetidae</taxon>
        <taxon>Glomerellales</taxon>
        <taxon>Glomerellaceae</taxon>
        <taxon>Colletotrichum</taxon>
        <taxon>Colletotrichum gloeosporioides species complex</taxon>
    </lineage>
</organism>
<protein>
    <submittedName>
        <fullName evidence="1">Uncharacterized protein</fullName>
    </submittedName>
</protein>
<accession>A0A8H3ZXL1</accession>
<reference evidence="1 2" key="1">
    <citation type="submission" date="2019-12" db="EMBL/GenBank/DDBJ databases">
        <title>A genome sequence resource for the geographically widespread anthracnose pathogen Colletotrichum asianum.</title>
        <authorList>
            <person name="Meng Y."/>
        </authorList>
    </citation>
    <scope>NUCLEOTIDE SEQUENCE [LARGE SCALE GENOMIC DNA]</scope>
    <source>
        <strain evidence="1 2">ICMP 18580</strain>
    </source>
</reference>
<dbReference type="AlphaFoldDB" id="A0A8H3ZXL1"/>
<keyword evidence="2" id="KW-1185">Reference proteome</keyword>
<comment type="caution">
    <text evidence="1">The sequence shown here is derived from an EMBL/GenBank/DDBJ whole genome shotgun (WGS) entry which is preliminary data.</text>
</comment>
<name>A0A8H3ZXL1_9PEZI</name>